<evidence type="ECO:0000313" key="1">
    <source>
        <dbReference type="EMBL" id="KIJ31288.1"/>
    </source>
</evidence>
<evidence type="ECO:0000313" key="2">
    <source>
        <dbReference type="Proteomes" id="UP000054279"/>
    </source>
</evidence>
<protein>
    <submittedName>
        <fullName evidence="1">Uncharacterized protein</fullName>
    </submittedName>
</protein>
<reference evidence="1 2" key="1">
    <citation type="submission" date="2014-06" db="EMBL/GenBank/DDBJ databases">
        <title>Evolutionary Origins and Diversification of the Mycorrhizal Mutualists.</title>
        <authorList>
            <consortium name="DOE Joint Genome Institute"/>
            <consortium name="Mycorrhizal Genomics Consortium"/>
            <person name="Kohler A."/>
            <person name="Kuo A."/>
            <person name="Nagy L.G."/>
            <person name="Floudas D."/>
            <person name="Copeland A."/>
            <person name="Barry K.W."/>
            <person name="Cichocki N."/>
            <person name="Veneault-Fourrey C."/>
            <person name="LaButti K."/>
            <person name="Lindquist E.A."/>
            <person name="Lipzen A."/>
            <person name="Lundell T."/>
            <person name="Morin E."/>
            <person name="Murat C."/>
            <person name="Riley R."/>
            <person name="Ohm R."/>
            <person name="Sun H."/>
            <person name="Tunlid A."/>
            <person name="Henrissat B."/>
            <person name="Grigoriev I.V."/>
            <person name="Hibbett D.S."/>
            <person name="Martin F."/>
        </authorList>
    </citation>
    <scope>NUCLEOTIDE SEQUENCE [LARGE SCALE GENOMIC DNA]</scope>
    <source>
        <strain evidence="1 2">SS14</strain>
    </source>
</reference>
<sequence length="51" mass="5711">MQRIWKNSNNALQGGHKGLVQIIQAEKDFQEALASGAFKLNDPIMLQTMPK</sequence>
<organism evidence="1 2">
    <name type="scientific">Sphaerobolus stellatus (strain SS14)</name>
    <dbReference type="NCBI Taxonomy" id="990650"/>
    <lineage>
        <taxon>Eukaryota</taxon>
        <taxon>Fungi</taxon>
        <taxon>Dikarya</taxon>
        <taxon>Basidiomycota</taxon>
        <taxon>Agaricomycotina</taxon>
        <taxon>Agaricomycetes</taxon>
        <taxon>Phallomycetidae</taxon>
        <taxon>Geastrales</taxon>
        <taxon>Sphaerobolaceae</taxon>
        <taxon>Sphaerobolus</taxon>
    </lineage>
</organism>
<proteinExistence type="predicted"/>
<name>A0A0C9TMT4_SPHS4</name>
<gene>
    <name evidence="1" type="ORF">M422DRAFT_36296</name>
</gene>
<dbReference type="OrthoDB" id="2423701at2759"/>
<keyword evidence="2" id="KW-1185">Reference proteome</keyword>
<dbReference type="HOGENOM" id="CLU_3107941_0_0_1"/>
<accession>A0A0C9TMT4</accession>
<dbReference type="EMBL" id="KN837245">
    <property type="protein sequence ID" value="KIJ31288.1"/>
    <property type="molecule type" value="Genomic_DNA"/>
</dbReference>
<dbReference type="Proteomes" id="UP000054279">
    <property type="component" value="Unassembled WGS sequence"/>
</dbReference>
<dbReference type="AlphaFoldDB" id="A0A0C9TMT4"/>